<feature type="compositionally biased region" description="Basic and acidic residues" evidence="5">
    <location>
        <begin position="118"/>
        <end position="129"/>
    </location>
</feature>
<protein>
    <submittedName>
        <fullName evidence="7">Non-histone chromosomal protein HMG-17-like</fullName>
    </submittedName>
</protein>
<keyword evidence="3" id="KW-0238">DNA-binding</keyword>
<keyword evidence="6" id="KW-1185">Reference proteome</keyword>
<dbReference type="GO" id="GO:0006325">
    <property type="term" value="P:chromatin organization"/>
    <property type="evidence" value="ECO:0007669"/>
    <property type="project" value="TreeGrafter"/>
</dbReference>
<feature type="compositionally biased region" description="Polar residues" evidence="5">
    <location>
        <begin position="105"/>
        <end position="117"/>
    </location>
</feature>
<dbReference type="GeneID" id="109245155"/>
<dbReference type="Pfam" id="PF01101">
    <property type="entry name" value="HMG14_17"/>
    <property type="match status" value="1"/>
</dbReference>
<accession>A0A9W2VDH4</accession>
<reference evidence="7" key="1">
    <citation type="submission" date="2025-08" db="UniProtKB">
        <authorList>
            <consortium name="RefSeq"/>
        </authorList>
    </citation>
    <scope>IDENTIFICATION</scope>
    <source>
        <tissue evidence="7">Whole blood</tissue>
    </source>
</reference>
<name>A0A9W2VDH4_PANPR</name>
<gene>
    <name evidence="7" type="primary">LOC109245155</name>
</gene>
<dbReference type="AlphaFoldDB" id="A0A9W2VDH4"/>
<feature type="region of interest" description="Disordered" evidence="5">
    <location>
        <begin position="34"/>
        <end position="129"/>
    </location>
</feature>
<dbReference type="RefSeq" id="XP_053756588.1">
    <property type="nucleotide sequence ID" value="XM_053900613.1"/>
</dbReference>
<dbReference type="SMART" id="SM00527">
    <property type="entry name" value="HMG17"/>
    <property type="match status" value="1"/>
</dbReference>
<proteinExistence type="inferred from homology"/>
<evidence type="ECO:0000313" key="7">
    <source>
        <dbReference type="RefSeq" id="XP_053756588.1"/>
    </source>
</evidence>
<evidence type="ECO:0000313" key="6">
    <source>
        <dbReference type="Proteomes" id="UP001165780"/>
    </source>
</evidence>
<dbReference type="GO" id="GO:0005634">
    <property type="term" value="C:nucleus"/>
    <property type="evidence" value="ECO:0007669"/>
    <property type="project" value="UniProtKB-SubCell"/>
</dbReference>
<feature type="compositionally biased region" description="Basic and acidic residues" evidence="5">
    <location>
        <begin position="79"/>
        <end position="103"/>
    </location>
</feature>
<dbReference type="PANTHER" id="PTHR23087:SF11">
    <property type="entry name" value="HIGH MOBILITY GROUP NUCLEOSOMAL BINDING DOMAIN 2-RELATED"/>
    <property type="match status" value="1"/>
</dbReference>
<organism evidence="6 7">
    <name type="scientific">Panthera pardus</name>
    <name type="common">Leopard</name>
    <name type="synonym">Felis pardus</name>
    <dbReference type="NCBI Taxonomy" id="9691"/>
    <lineage>
        <taxon>Eukaryota</taxon>
        <taxon>Metazoa</taxon>
        <taxon>Chordata</taxon>
        <taxon>Craniata</taxon>
        <taxon>Vertebrata</taxon>
        <taxon>Euteleostomi</taxon>
        <taxon>Mammalia</taxon>
        <taxon>Eutheria</taxon>
        <taxon>Laurasiatheria</taxon>
        <taxon>Carnivora</taxon>
        <taxon>Feliformia</taxon>
        <taxon>Felidae</taxon>
        <taxon>Pantherinae</taxon>
        <taxon>Panthera</taxon>
    </lineage>
</organism>
<dbReference type="PRINTS" id="PR00925">
    <property type="entry name" value="NONHISHMG17"/>
</dbReference>
<evidence type="ECO:0000256" key="2">
    <source>
        <dbReference type="ARBA" id="ARBA00007696"/>
    </source>
</evidence>
<comment type="similarity">
    <text evidence="2">Belongs to the HMGN family.</text>
</comment>
<evidence type="ECO:0000256" key="5">
    <source>
        <dbReference type="SAM" id="MobiDB-lite"/>
    </source>
</evidence>
<comment type="subcellular location">
    <subcellularLocation>
        <location evidence="1">Nucleus</location>
    </subcellularLocation>
</comment>
<keyword evidence="4" id="KW-0539">Nucleus</keyword>
<dbReference type="InterPro" id="IPR000079">
    <property type="entry name" value="HMGN_fam"/>
</dbReference>
<evidence type="ECO:0000256" key="1">
    <source>
        <dbReference type="ARBA" id="ARBA00004123"/>
    </source>
</evidence>
<dbReference type="GO" id="GO:0000785">
    <property type="term" value="C:chromatin"/>
    <property type="evidence" value="ECO:0007669"/>
    <property type="project" value="InterPro"/>
</dbReference>
<dbReference type="Proteomes" id="UP001165780">
    <property type="component" value="Unplaced"/>
</dbReference>
<dbReference type="PANTHER" id="PTHR23087">
    <property type="entry name" value="NONHISTONE CHROMOSOMAL PROTEIN HMG"/>
    <property type="match status" value="1"/>
</dbReference>
<feature type="compositionally biased region" description="Basic and acidic residues" evidence="5">
    <location>
        <begin position="45"/>
        <end position="64"/>
    </location>
</feature>
<dbReference type="GO" id="GO:0031492">
    <property type="term" value="F:nucleosomal DNA binding"/>
    <property type="evidence" value="ECO:0007669"/>
    <property type="project" value="InterPro"/>
</dbReference>
<evidence type="ECO:0000256" key="3">
    <source>
        <dbReference type="ARBA" id="ARBA00023125"/>
    </source>
</evidence>
<evidence type="ECO:0000256" key="4">
    <source>
        <dbReference type="ARBA" id="ARBA00023242"/>
    </source>
</evidence>
<sequence>MVLPGDVKYQEFICKNVTAKLNPSVEGIQYSYRKAHPSSVTTSKRKAEGEAKGDKAKVKDESQKRSARLSAETAPPKPKPKEAYAKKGEKVPKGKNREVDACKDGNNTADNGVVKTDQTQKAEGAGDAK</sequence>